<evidence type="ECO:0000256" key="15">
    <source>
        <dbReference type="ARBA" id="ARBA00047843"/>
    </source>
</evidence>
<comment type="caution">
    <text evidence="19">The sequence shown here is derived from an EMBL/GenBank/DDBJ whole genome shotgun (WGS) entry which is preliminary data.</text>
</comment>
<keyword evidence="9 17" id="KW-0067">ATP-binding</keyword>
<comment type="similarity">
    <text evidence="4">In the N-terminal section; belongs to the GARS family.</text>
</comment>
<dbReference type="VEuPathDB" id="FungiDB:TAPDE_005520"/>
<dbReference type="HAMAP" id="MF_00741">
    <property type="entry name" value="AIRS"/>
    <property type="match status" value="1"/>
</dbReference>
<dbReference type="STRING" id="1097556.R4XGN3"/>
<keyword evidence="20" id="KW-1185">Reference proteome</keyword>
<dbReference type="SUPFAM" id="SSF52440">
    <property type="entry name" value="PreATP-grasp domain"/>
    <property type="match status" value="1"/>
</dbReference>
<dbReference type="Gene3D" id="3.30.1490.20">
    <property type="entry name" value="ATP-grasp fold, A domain"/>
    <property type="match status" value="1"/>
</dbReference>
<evidence type="ECO:0000256" key="10">
    <source>
        <dbReference type="ARBA" id="ARBA00022842"/>
    </source>
</evidence>
<dbReference type="PANTHER" id="PTHR10520">
    <property type="entry name" value="TRIFUNCTIONAL PURINE BIOSYNTHETIC PROTEIN ADENOSINE-3-RELATED"/>
    <property type="match status" value="1"/>
</dbReference>
<dbReference type="InterPro" id="IPR016185">
    <property type="entry name" value="PreATP-grasp_dom_sf"/>
</dbReference>
<evidence type="ECO:0000256" key="11">
    <source>
        <dbReference type="ARBA" id="ARBA00023211"/>
    </source>
</evidence>
<keyword evidence="11" id="KW-0464">Manganese</keyword>
<dbReference type="GO" id="GO:0004641">
    <property type="term" value="F:phosphoribosylformylglycinamidine cyclo-ligase activity"/>
    <property type="evidence" value="ECO:0007669"/>
    <property type="project" value="UniProtKB-EC"/>
</dbReference>
<evidence type="ECO:0000256" key="7">
    <source>
        <dbReference type="ARBA" id="ARBA00022741"/>
    </source>
</evidence>
<dbReference type="OrthoDB" id="2018833at2759"/>
<dbReference type="NCBIfam" id="TIGR00878">
    <property type="entry name" value="purM"/>
    <property type="match status" value="1"/>
</dbReference>
<dbReference type="SUPFAM" id="SSF55326">
    <property type="entry name" value="PurM N-terminal domain-like"/>
    <property type="match status" value="1"/>
</dbReference>
<evidence type="ECO:0000256" key="9">
    <source>
        <dbReference type="ARBA" id="ARBA00022840"/>
    </source>
</evidence>
<dbReference type="Pfam" id="PF00586">
    <property type="entry name" value="AIRS"/>
    <property type="match status" value="1"/>
</dbReference>
<protein>
    <recommendedName>
        <fullName evidence="18">ATP-grasp domain-containing protein</fullName>
    </recommendedName>
</protein>
<evidence type="ECO:0000256" key="4">
    <source>
        <dbReference type="ARBA" id="ARBA00007423"/>
    </source>
</evidence>
<evidence type="ECO:0000313" key="19">
    <source>
        <dbReference type="EMBL" id="CCG84956.1"/>
    </source>
</evidence>
<dbReference type="PROSITE" id="PS00184">
    <property type="entry name" value="GARS"/>
    <property type="match status" value="1"/>
</dbReference>
<dbReference type="FunFam" id="3.30.1490.20:FF:000006">
    <property type="entry name" value="phosphoribosylamine--glycine ligase, chloroplastic-like"/>
    <property type="match status" value="1"/>
</dbReference>
<comment type="catalytic activity">
    <reaction evidence="15">
        <text>5-phospho-beta-D-ribosylamine + glycine + ATP = N(1)-(5-phospho-beta-D-ribosyl)glycinamide + ADP + phosphate + H(+)</text>
        <dbReference type="Rhea" id="RHEA:17453"/>
        <dbReference type="ChEBI" id="CHEBI:15378"/>
        <dbReference type="ChEBI" id="CHEBI:30616"/>
        <dbReference type="ChEBI" id="CHEBI:43474"/>
        <dbReference type="ChEBI" id="CHEBI:57305"/>
        <dbReference type="ChEBI" id="CHEBI:58681"/>
        <dbReference type="ChEBI" id="CHEBI:143788"/>
        <dbReference type="ChEBI" id="CHEBI:456216"/>
        <dbReference type="EC" id="6.3.4.13"/>
    </reaction>
</comment>
<dbReference type="NCBIfam" id="TIGR00877">
    <property type="entry name" value="purD"/>
    <property type="match status" value="1"/>
</dbReference>
<evidence type="ECO:0000256" key="5">
    <source>
        <dbReference type="ARBA" id="ARBA00022598"/>
    </source>
</evidence>
<dbReference type="InterPro" id="IPR020559">
    <property type="entry name" value="PRibGlycinamide_synth_CS"/>
</dbReference>
<dbReference type="Pfam" id="PF01071">
    <property type="entry name" value="GARS_A"/>
    <property type="match status" value="1"/>
</dbReference>
<sequence length="781" mass="83278">MSLIILLVGNGGREHALAWKLAQSQLVKKIYVAPGNGGTDLVEKAVNVDISVSDFQGLVTFATQNEINLVIPGPEVPLVEGIEGHFRKVGIPCFGPSQAAARMEGSKAFSKDFMKRHSIPTAAYENFTEYKKASAYLDQVDHKVVIKASGLAAGKGVLLPATTAEAQDGLSKIMNDKEFGAAGDEVVIEELLEGEELSILAFSDGYTIKALPAAQDHKRIYDGDEGPNTGGMGCYSPIPLATPALEKLIQDTILQPTIDGMRREGFPFLGLLFTGIMMTKSGPKVLEYNVRFGDPETQTMLPLLESDLAELVLACVDRRLDAVSISVKKEFSATVVVVAGGYPEKYAKGNPITVNPVASNTSVFHAGTTKRGSETVTAGGRVLAVTSTASTLRAAVDDAYQGVAQVSFKDSFIRKDIAHRALNAGQVEEAGLTYAASGVNIDAGNRLVERIKPAVRATKRIGADSEIGGFGGTFDLEPCNFKRPIIVSATDGVGTKLLIANAINKHDTVGIDLVAMNVNDLVVQGAEPLFFLDYFATSCLDIDIAADFVKGVAAGCIESGCALVGGETAEMPDIYQGKDYDAAGTAVGAVERDQILPKIDEMKQGDVLIGLSSAGTHSNGFSLVRKIVARTGLSYKDPAPWNPSTTLGEALLVPTRIYVKPLLPLCRKGLIKGMSHITGGGLVENIPRMLPKSLSAEVDLKSWDVPELFKWMKKAGRVPTDDIAKTLNMGIGMVMVVEASDVAEITALLGHADLEIYRIGQLVSRKEDEGCVLLNKECWDF</sequence>
<comment type="similarity">
    <text evidence="14">In the C-terminal section; belongs to the AIR synthase family.</text>
</comment>
<dbReference type="InterPro" id="IPR004733">
    <property type="entry name" value="PurM_cligase"/>
</dbReference>
<dbReference type="SUPFAM" id="SSF56059">
    <property type="entry name" value="Glutathione synthetase ATP-binding domain-like"/>
    <property type="match status" value="1"/>
</dbReference>
<dbReference type="PROSITE" id="PS50975">
    <property type="entry name" value="ATP_GRASP"/>
    <property type="match status" value="1"/>
</dbReference>
<organism evidence="19 20">
    <name type="scientific">Taphrina deformans (strain PYCC 5710 / ATCC 11124 / CBS 356.35 / IMI 108563 / JCM 9778 / NBRC 8474)</name>
    <name type="common">Peach leaf curl fungus</name>
    <name type="synonym">Lalaria deformans</name>
    <dbReference type="NCBI Taxonomy" id="1097556"/>
    <lineage>
        <taxon>Eukaryota</taxon>
        <taxon>Fungi</taxon>
        <taxon>Dikarya</taxon>
        <taxon>Ascomycota</taxon>
        <taxon>Taphrinomycotina</taxon>
        <taxon>Taphrinomycetes</taxon>
        <taxon>Taphrinales</taxon>
        <taxon>Taphrinaceae</taxon>
        <taxon>Taphrina</taxon>
    </lineage>
</organism>
<dbReference type="EMBL" id="CAHR02000354">
    <property type="protein sequence ID" value="CCG84956.1"/>
    <property type="molecule type" value="Genomic_DNA"/>
</dbReference>
<gene>
    <name evidence="19" type="ORF">TAPDE_005520</name>
</gene>
<evidence type="ECO:0000259" key="18">
    <source>
        <dbReference type="PROSITE" id="PS50975"/>
    </source>
</evidence>
<dbReference type="InterPro" id="IPR013815">
    <property type="entry name" value="ATP_grasp_subdomain_1"/>
</dbReference>
<name>R4XGN3_TAPDE</name>
<dbReference type="FunFam" id="3.90.650.10:FF:000007">
    <property type="entry name" value="Trifunctional purine biosynthetic protein adenosine-3"/>
    <property type="match status" value="1"/>
</dbReference>
<dbReference type="GO" id="GO:0004637">
    <property type="term" value="F:phosphoribosylamine-glycine ligase activity"/>
    <property type="evidence" value="ECO:0007669"/>
    <property type="project" value="UniProtKB-EC"/>
</dbReference>
<dbReference type="GO" id="GO:0005829">
    <property type="term" value="C:cytosol"/>
    <property type="evidence" value="ECO:0007669"/>
    <property type="project" value="TreeGrafter"/>
</dbReference>
<evidence type="ECO:0000256" key="13">
    <source>
        <dbReference type="ARBA" id="ARBA00029388"/>
    </source>
</evidence>
<evidence type="ECO:0000313" key="20">
    <source>
        <dbReference type="Proteomes" id="UP000013776"/>
    </source>
</evidence>
<evidence type="ECO:0000256" key="3">
    <source>
        <dbReference type="ARBA" id="ARBA00005174"/>
    </source>
</evidence>
<keyword evidence="10" id="KW-0460">Magnesium</keyword>
<dbReference type="FunFam" id="3.90.600.10:FF:000001">
    <property type="entry name" value="Trifunctional purine biosynthetic protein adenosine-3"/>
    <property type="match status" value="1"/>
</dbReference>
<comment type="catalytic activity">
    <reaction evidence="16">
        <text>2-formamido-N(1)-(5-O-phospho-beta-D-ribosyl)acetamidine + ATP = 5-amino-1-(5-phospho-beta-D-ribosyl)imidazole + ADP + phosphate + H(+)</text>
        <dbReference type="Rhea" id="RHEA:23032"/>
        <dbReference type="ChEBI" id="CHEBI:15378"/>
        <dbReference type="ChEBI" id="CHEBI:30616"/>
        <dbReference type="ChEBI" id="CHEBI:43474"/>
        <dbReference type="ChEBI" id="CHEBI:137981"/>
        <dbReference type="ChEBI" id="CHEBI:147287"/>
        <dbReference type="ChEBI" id="CHEBI:456216"/>
        <dbReference type="EC" id="6.3.3.1"/>
    </reaction>
</comment>
<keyword evidence="7 17" id="KW-0547">Nucleotide-binding</keyword>
<evidence type="ECO:0000256" key="6">
    <source>
        <dbReference type="ARBA" id="ARBA00022723"/>
    </source>
</evidence>
<dbReference type="InterPro" id="IPR016188">
    <property type="entry name" value="PurM-like_N"/>
</dbReference>
<dbReference type="FunFam" id="3.40.50.20:FF:000006">
    <property type="entry name" value="Phosphoribosylamine--glycine ligase, chloroplastic"/>
    <property type="match status" value="1"/>
</dbReference>
<dbReference type="Gene3D" id="3.30.470.20">
    <property type="entry name" value="ATP-grasp fold, B domain"/>
    <property type="match status" value="1"/>
</dbReference>
<dbReference type="Gene3D" id="3.90.600.10">
    <property type="entry name" value="Phosphoribosylglycinamide synthetase, C-terminal domain"/>
    <property type="match status" value="1"/>
</dbReference>
<dbReference type="InterPro" id="IPR011054">
    <property type="entry name" value="Rudment_hybrid_motif"/>
</dbReference>
<comment type="function">
    <text evidence="13">Catalyzes the second and fifth step in the 'de novo' purine biosynthesis pathway; contains phosphoribosylamine--glycine ligase (GARS) and phosphoribosylformylglycinamidine cyclo-ligase (AIRS) activities.</text>
</comment>
<dbReference type="GO" id="GO:0046084">
    <property type="term" value="P:adenine biosynthetic process"/>
    <property type="evidence" value="ECO:0007669"/>
    <property type="project" value="TreeGrafter"/>
</dbReference>
<dbReference type="InterPro" id="IPR000115">
    <property type="entry name" value="PRibGlycinamide_synth"/>
</dbReference>
<dbReference type="Gene3D" id="3.30.1330.10">
    <property type="entry name" value="PurM-like, N-terminal domain"/>
    <property type="match status" value="1"/>
</dbReference>
<dbReference type="AlphaFoldDB" id="R4XGN3"/>
<dbReference type="Gene3D" id="3.40.50.20">
    <property type="match status" value="1"/>
</dbReference>
<feature type="domain" description="ATP-grasp" evidence="18">
    <location>
        <begin position="111"/>
        <end position="317"/>
    </location>
</feature>
<dbReference type="Gene3D" id="3.90.650.10">
    <property type="entry name" value="PurM-like C-terminal domain"/>
    <property type="match status" value="1"/>
</dbReference>
<dbReference type="InterPro" id="IPR036676">
    <property type="entry name" value="PurM-like_C_sf"/>
</dbReference>
<dbReference type="SUPFAM" id="SSF51246">
    <property type="entry name" value="Rudiment single hybrid motif"/>
    <property type="match status" value="1"/>
</dbReference>
<dbReference type="eggNOG" id="KOG0237">
    <property type="taxonomic scope" value="Eukaryota"/>
</dbReference>
<keyword evidence="8" id="KW-0658">Purine biosynthesis</keyword>
<accession>R4XGN3</accession>
<evidence type="ECO:0000256" key="1">
    <source>
        <dbReference type="ARBA" id="ARBA00001946"/>
    </source>
</evidence>
<dbReference type="Pfam" id="PF02844">
    <property type="entry name" value="GARS_N"/>
    <property type="match status" value="1"/>
</dbReference>
<dbReference type="InterPro" id="IPR020562">
    <property type="entry name" value="PRibGlycinamide_synth_N"/>
</dbReference>
<dbReference type="FunFam" id="3.30.1330.10:FF:000001">
    <property type="entry name" value="Phosphoribosylformylglycinamidine cyclo-ligase"/>
    <property type="match status" value="1"/>
</dbReference>
<keyword evidence="5" id="KW-0436">Ligase</keyword>
<dbReference type="Pfam" id="PF02843">
    <property type="entry name" value="GARS_C"/>
    <property type="match status" value="1"/>
</dbReference>
<dbReference type="Proteomes" id="UP000013776">
    <property type="component" value="Unassembled WGS sequence"/>
</dbReference>
<comment type="pathway">
    <text evidence="3">Purine metabolism; IMP biosynthesis via de novo pathway; N(1)-(5-phospho-D-ribosyl)glycinamide from 5-phospho-alpha-D-ribose 1-diphosphate: step 2/2.</text>
</comment>
<dbReference type="InterPro" id="IPR011761">
    <property type="entry name" value="ATP-grasp"/>
</dbReference>
<dbReference type="GO" id="GO:0046872">
    <property type="term" value="F:metal ion binding"/>
    <property type="evidence" value="ECO:0007669"/>
    <property type="project" value="UniProtKB-KW"/>
</dbReference>
<dbReference type="FunFam" id="3.30.470.20:FF:000018">
    <property type="entry name" value="Trifunctional purine biosynthetic protein adenosine-3"/>
    <property type="match status" value="1"/>
</dbReference>
<comment type="pathway">
    <text evidence="2">Purine metabolism; IMP biosynthesis via de novo pathway; 5-amino-1-(5-phospho-D-ribosyl)imidazole from N(2)-formyl-N(1)-(5-phospho-D-ribosyl)glycinamide: step 2/2.</text>
</comment>
<dbReference type="InterPro" id="IPR020560">
    <property type="entry name" value="PRibGlycinamide_synth_C-dom"/>
</dbReference>
<keyword evidence="12" id="KW-0511">Multifunctional enzyme</keyword>
<evidence type="ECO:0000256" key="12">
    <source>
        <dbReference type="ARBA" id="ARBA00023268"/>
    </source>
</evidence>
<dbReference type="HAMAP" id="MF_00138">
    <property type="entry name" value="GARS"/>
    <property type="match status" value="1"/>
</dbReference>
<dbReference type="InterPro" id="IPR010918">
    <property type="entry name" value="PurM-like_C_dom"/>
</dbReference>
<dbReference type="InterPro" id="IPR020561">
    <property type="entry name" value="PRibGlycinamid_synth_ATP-grasp"/>
</dbReference>
<dbReference type="SUPFAM" id="SSF56042">
    <property type="entry name" value="PurM C-terminal domain-like"/>
    <property type="match status" value="1"/>
</dbReference>
<reference evidence="19 20" key="1">
    <citation type="journal article" date="2013" name="MBio">
        <title>Genome sequencing of the plant pathogen Taphrina deformans, the causal agent of peach leaf curl.</title>
        <authorList>
            <person name="Cisse O.H."/>
            <person name="Almeida J.M.G.C.F."/>
            <person name="Fonseca A."/>
            <person name="Kumar A.A."/>
            <person name="Salojaervi J."/>
            <person name="Overmyer K."/>
            <person name="Hauser P.M."/>
            <person name="Pagni M."/>
        </authorList>
    </citation>
    <scope>NUCLEOTIDE SEQUENCE [LARGE SCALE GENOMIC DNA]</scope>
    <source>
        <strain evidence="20">PYCC 5710 / ATCC 11124 / CBS 356.35 / IMI 108563 / JCM 9778 / NBRC 8474</strain>
    </source>
</reference>
<proteinExistence type="inferred from homology"/>
<keyword evidence="6" id="KW-0479">Metal-binding</keyword>
<dbReference type="InterPro" id="IPR037123">
    <property type="entry name" value="PRibGlycinamide_synth_C_sf"/>
</dbReference>
<dbReference type="InterPro" id="IPR036921">
    <property type="entry name" value="PurM-like_N_sf"/>
</dbReference>
<dbReference type="SMART" id="SM01209">
    <property type="entry name" value="GARS_A"/>
    <property type="match status" value="1"/>
</dbReference>
<evidence type="ECO:0000256" key="2">
    <source>
        <dbReference type="ARBA" id="ARBA00004686"/>
    </source>
</evidence>
<evidence type="ECO:0000256" key="14">
    <source>
        <dbReference type="ARBA" id="ARBA00029444"/>
    </source>
</evidence>
<evidence type="ECO:0000256" key="8">
    <source>
        <dbReference type="ARBA" id="ARBA00022755"/>
    </source>
</evidence>
<comment type="cofactor">
    <cofactor evidence="1">
        <name>Mg(2+)</name>
        <dbReference type="ChEBI" id="CHEBI:18420"/>
    </cofactor>
</comment>
<evidence type="ECO:0000256" key="17">
    <source>
        <dbReference type="PROSITE-ProRule" id="PRU00409"/>
    </source>
</evidence>
<dbReference type="SMART" id="SM01210">
    <property type="entry name" value="GARS_C"/>
    <property type="match status" value="1"/>
</dbReference>
<dbReference type="GO" id="GO:0006189">
    <property type="term" value="P:'de novo' IMP biosynthetic process"/>
    <property type="evidence" value="ECO:0007669"/>
    <property type="project" value="UniProtKB-UniPathway"/>
</dbReference>
<dbReference type="PANTHER" id="PTHR10520:SF12">
    <property type="entry name" value="TRIFUNCTIONAL PURINE BIOSYNTHETIC PROTEIN ADENOSINE-3"/>
    <property type="match status" value="1"/>
</dbReference>
<dbReference type="UniPathway" id="UPA00074">
    <property type="reaction ID" value="UER00125"/>
</dbReference>
<dbReference type="GO" id="GO:0005524">
    <property type="term" value="F:ATP binding"/>
    <property type="evidence" value="ECO:0007669"/>
    <property type="project" value="UniProtKB-UniRule"/>
</dbReference>
<dbReference type="CDD" id="cd02196">
    <property type="entry name" value="PurM"/>
    <property type="match status" value="1"/>
</dbReference>
<dbReference type="Pfam" id="PF02769">
    <property type="entry name" value="AIRS_C"/>
    <property type="match status" value="1"/>
</dbReference>
<evidence type="ECO:0000256" key="16">
    <source>
        <dbReference type="ARBA" id="ARBA00049057"/>
    </source>
</evidence>